<dbReference type="STRING" id="1122209.SAMN02745752_01684"/>
<accession>A0A1K1X2X7</accession>
<keyword evidence="1 2" id="KW-0597">Phosphoprotein</keyword>
<evidence type="ECO:0000313" key="5">
    <source>
        <dbReference type="Proteomes" id="UP000182350"/>
    </source>
</evidence>
<dbReference type="Pfam" id="PF00072">
    <property type="entry name" value="Response_reg"/>
    <property type="match status" value="1"/>
</dbReference>
<keyword evidence="5" id="KW-1185">Reference proteome</keyword>
<dbReference type="RefSeq" id="WP_072325915.1">
    <property type="nucleotide sequence ID" value="NZ_FPJW01000005.1"/>
</dbReference>
<evidence type="ECO:0000256" key="2">
    <source>
        <dbReference type="PROSITE-ProRule" id="PRU00169"/>
    </source>
</evidence>
<dbReference type="SUPFAM" id="SSF52172">
    <property type="entry name" value="CheY-like"/>
    <property type="match status" value="1"/>
</dbReference>
<protein>
    <submittedName>
        <fullName evidence="4">Response regulator receiver domain-containing protein</fullName>
    </submittedName>
</protein>
<dbReference type="PROSITE" id="PS50110">
    <property type="entry name" value="RESPONSE_REGULATORY"/>
    <property type="match status" value="1"/>
</dbReference>
<proteinExistence type="predicted"/>
<dbReference type="InterPro" id="IPR001789">
    <property type="entry name" value="Sig_transdc_resp-reg_receiver"/>
</dbReference>
<dbReference type="SMART" id="SM00448">
    <property type="entry name" value="REC"/>
    <property type="match status" value="1"/>
</dbReference>
<evidence type="ECO:0000313" key="4">
    <source>
        <dbReference type="EMBL" id="SFX43998.1"/>
    </source>
</evidence>
<feature type="domain" description="Response regulatory" evidence="3">
    <location>
        <begin position="7"/>
        <end position="124"/>
    </location>
</feature>
<dbReference type="PANTHER" id="PTHR44591:SF3">
    <property type="entry name" value="RESPONSE REGULATORY DOMAIN-CONTAINING PROTEIN"/>
    <property type="match status" value="1"/>
</dbReference>
<gene>
    <name evidence="4" type="ORF">SAMN02745752_01684</name>
</gene>
<evidence type="ECO:0000256" key="1">
    <source>
        <dbReference type="ARBA" id="ARBA00022553"/>
    </source>
</evidence>
<dbReference type="GO" id="GO:0000160">
    <property type="term" value="P:phosphorelay signal transduction system"/>
    <property type="evidence" value="ECO:0007669"/>
    <property type="project" value="InterPro"/>
</dbReference>
<dbReference type="Proteomes" id="UP000182350">
    <property type="component" value="Unassembled WGS sequence"/>
</dbReference>
<dbReference type="AlphaFoldDB" id="A0A1K1X2X7"/>
<evidence type="ECO:0000259" key="3">
    <source>
        <dbReference type="PROSITE" id="PS50110"/>
    </source>
</evidence>
<dbReference type="PANTHER" id="PTHR44591">
    <property type="entry name" value="STRESS RESPONSE REGULATOR PROTEIN 1"/>
    <property type="match status" value="1"/>
</dbReference>
<name>A0A1K1X2X7_9GAMM</name>
<feature type="modified residue" description="4-aspartylphosphate" evidence="2">
    <location>
        <position position="57"/>
    </location>
</feature>
<dbReference type="Gene3D" id="3.40.50.2300">
    <property type="match status" value="1"/>
</dbReference>
<reference evidence="4 5" key="1">
    <citation type="submission" date="2016-11" db="EMBL/GenBank/DDBJ databases">
        <authorList>
            <person name="Jaros S."/>
            <person name="Januszkiewicz K."/>
            <person name="Wedrychowicz H."/>
        </authorList>
    </citation>
    <scope>NUCLEOTIDE SEQUENCE [LARGE SCALE GENOMIC DNA]</scope>
    <source>
        <strain evidence="4 5">DSM 21637</strain>
    </source>
</reference>
<dbReference type="EMBL" id="FPJW01000005">
    <property type="protein sequence ID" value="SFX43998.1"/>
    <property type="molecule type" value="Genomic_DNA"/>
</dbReference>
<organism evidence="4 5">
    <name type="scientific">Marinospirillum alkaliphilum DSM 21637</name>
    <dbReference type="NCBI Taxonomy" id="1122209"/>
    <lineage>
        <taxon>Bacteria</taxon>
        <taxon>Pseudomonadati</taxon>
        <taxon>Pseudomonadota</taxon>
        <taxon>Gammaproteobacteria</taxon>
        <taxon>Oceanospirillales</taxon>
        <taxon>Oceanospirillaceae</taxon>
        <taxon>Marinospirillum</taxon>
    </lineage>
</organism>
<sequence>MTTEILRVLCVEDDPDIRLLLEMVLTPSQGFELCLAEDAEQALRDVVSFNPDLLLLDYMLPGMTGLEFFRQLRSQPHWAALPGILLTAKVSNSTPAEWLQSGLLGVIAKPFDPLSLAGQLRSLYQGRET</sequence>
<dbReference type="InterPro" id="IPR011006">
    <property type="entry name" value="CheY-like_superfamily"/>
</dbReference>
<dbReference type="InterPro" id="IPR050595">
    <property type="entry name" value="Bact_response_regulator"/>
</dbReference>